<evidence type="ECO:0000256" key="3">
    <source>
        <dbReference type="ARBA" id="ARBA00022801"/>
    </source>
</evidence>
<dbReference type="Gene3D" id="3.40.50.1000">
    <property type="entry name" value="HAD superfamily/HAD-like"/>
    <property type="match status" value="1"/>
</dbReference>
<dbReference type="Pfam" id="PF02358">
    <property type="entry name" value="Trehalose_PPase"/>
    <property type="match status" value="1"/>
</dbReference>
<sequence>MAARPCRAAEGLGAAYTRVRTNYTKLTTLVLKELKRVATTQPASSSEITTIYEVVQNSENLRMSKGQMVHEIHSKNSWNKEMRLSTYSTALDSTLKTCSRFISLWLIGNNLHNLELWRLEVASHDLHVVKYLLDLLGLNYEDVLPIYIGDDTTDENAFKVLDSGPIYIGDDTTDENAFKEKLQQAHDIFYFYKVHEIHLKDSRNKGNVVKYMLDRLGLNSEDVLPIYIGDDTTDENAFKVMEFLCLLASWRELSQS</sequence>
<comment type="catalytic activity">
    <reaction evidence="1">
        <text>alpha,alpha-trehalose 6-phosphate + H2O = alpha,alpha-trehalose + phosphate</text>
        <dbReference type="Rhea" id="RHEA:23420"/>
        <dbReference type="ChEBI" id="CHEBI:15377"/>
        <dbReference type="ChEBI" id="CHEBI:16551"/>
        <dbReference type="ChEBI" id="CHEBI:43474"/>
        <dbReference type="ChEBI" id="CHEBI:58429"/>
        <dbReference type="EC" id="3.1.3.12"/>
    </reaction>
</comment>
<dbReference type="SUPFAM" id="SSF56784">
    <property type="entry name" value="HAD-like"/>
    <property type="match status" value="1"/>
</dbReference>
<dbReference type="InterPro" id="IPR044651">
    <property type="entry name" value="OTSB-like"/>
</dbReference>
<organism evidence="4 5">
    <name type="scientific">Oryza sativa subsp. japonica</name>
    <name type="common">Rice</name>
    <dbReference type="NCBI Taxonomy" id="39947"/>
    <lineage>
        <taxon>Eukaryota</taxon>
        <taxon>Viridiplantae</taxon>
        <taxon>Streptophyta</taxon>
        <taxon>Embryophyta</taxon>
        <taxon>Tracheophyta</taxon>
        <taxon>Spermatophyta</taxon>
        <taxon>Magnoliopsida</taxon>
        <taxon>Liliopsida</taxon>
        <taxon>Poales</taxon>
        <taxon>Poaceae</taxon>
        <taxon>BOP clade</taxon>
        <taxon>Oryzoideae</taxon>
        <taxon>Oryzeae</taxon>
        <taxon>Oryzinae</taxon>
        <taxon>Oryza</taxon>
        <taxon>Oryza sativa</taxon>
    </lineage>
</organism>
<evidence type="ECO:0000313" key="4">
    <source>
        <dbReference type="EMBL" id="BAD01720.1"/>
    </source>
</evidence>
<dbReference type="InterPro" id="IPR003337">
    <property type="entry name" value="Trehalose_PPase"/>
</dbReference>
<gene>
    <name evidence="4" type="primary">OJ1790_D02.31</name>
</gene>
<dbReference type="InterPro" id="IPR036412">
    <property type="entry name" value="HAD-like_sf"/>
</dbReference>
<dbReference type="InterPro" id="IPR023214">
    <property type="entry name" value="HAD_sf"/>
</dbReference>
<reference evidence="5" key="1">
    <citation type="journal article" date="2005" name="Nature">
        <title>The map-based sequence of the rice genome.</title>
        <authorList>
            <consortium name="International rice genome sequencing project (IRGSP)"/>
            <person name="Matsumoto T."/>
            <person name="Wu J."/>
            <person name="Kanamori H."/>
            <person name="Katayose Y."/>
            <person name="Fujisawa M."/>
            <person name="Namiki N."/>
            <person name="Mizuno H."/>
            <person name="Yamamoto K."/>
            <person name="Antonio B.A."/>
            <person name="Baba T."/>
            <person name="Sakata K."/>
            <person name="Nagamura Y."/>
            <person name="Aoki H."/>
            <person name="Arikawa K."/>
            <person name="Arita K."/>
            <person name="Bito T."/>
            <person name="Chiden Y."/>
            <person name="Fujitsuka N."/>
            <person name="Fukunaka R."/>
            <person name="Hamada M."/>
            <person name="Harada C."/>
            <person name="Hayashi A."/>
            <person name="Hijishita S."/>
            <person name="Honda M."/>
            <person name="Hosokawa S."/>
            <person name="Ichikawa Y."/>
            <person name="Idonuma A."/>
            <person name="Iijima M."/>
            <person name="Ikeda M."/>
            <person name="Ikeno M."/>
            <person name="Ito K."/>
            <person name="Ito S."/>
            <person name="Ito T."/>
            <person name="Ito Y."/>
            <person name="Ito Y."/>
            <person name="Iwabuchi A."/>
            <person name="Kamiya K."/>
            <person name="Karasawa W."/>
            <person name="Kurita K."/>
            <person name="Katagiri S."/>
            <person name="Kikuta A."/>
            <person name="Kobayashi H."/>
            <person name="Kobayashi N."/>
            <person name="Machita K."/>
            <person name="Maehara T."/>
            <person name="Masukawa M."/>
            <person name="Mizubayashi T."/>
            <person name="Mukai Y."/>
            <person name="Nagasaki H."/>
            <person name="Nagata Y."/>
            <person name="Naito S."/>
            <person name="Nakashima M."/>
            <person name="Nakama Y."/>
            <person name="Nakamichi Y."/>
            <person name="Nakamura M."/>
            <person name="Meguro A."/>
            <person name="Negishi M."/>
            <person name="Ohta I."/>
            <person name="Ohta T."/>
            <person name="Okamoto M."/>
            <person name="Ono N."/>
            <person name="Saji S."/>
            <person name="Sakaguchi M."/>
            <person name="Sakai K."/>
            <person name="Shibata M."/>
            <person name="Shimokawa T."/>
            <person name="Song J."/>
            <person name="Takazaki Y."/>
            <person name="Terasawa K."/>
            <person name="Tsugane M."/>
            <person name="Tsuji K."/>
            <person name="Ueda S."/>
            <person name="Waki K."/>
            <person name="Yamagata H."/>
            <person name="Yamamoto M."/>
            <person name="Yamamoto S."/>
            <person name="Yamane H."/>
            <person name="Yoshiki S."/>
            <person name="Yoshihara R."/>
            <person name="Yukawa K."/>
            <person name="Zhong H."/>
            <person name="Yano M."/>
            <person name="Yuan Q."/>
            <person name="Ouyang S."/>
            <person name="Liu J."/>
            <person name="Jones K.M."/>
            <person name="Gansberger K."/>
            <person name="Moffat K."/>
            <person name="Hill J."/>
            <person name="Bera J."/>
            <person name="Fadrosh D."/>
            <person name="Jin S."/>
            <person name="Johri S."/>
            <person name="Kim M."/>
            <person name="Overton L."/>
            <person name="Reardon M."/>
            <person name="Tsitrin T."/>
            <person name="Vuong H."/>
            <person name="Weaver B."/>
            <person name="Ciecko A."/>
            <person name="Tallon L."/>
            <person name="Jackson J."/>
            <person name="Pai G."/>
            <person name="Aken S.V."/>
            <person name="Utterback T."/>
            <person name="Reidmuller S."/>
            <person name="Feldblyum T."/>
            <person name="Hsiao J."/>
            <person name="Zismann V."/>
            <person name="Iobst S."/>
            <person name="de Vazeille A.R."/>
            <person name="Buell C.R."/>
            <person name="Ying K."/>
            <person name="Li Y."/>
            <person name="Lu T."/>
            <person name="Huang Y."/>
            <person name="Zhao Q."/>
            <person name="Feng Q."/>
            <person name="Zhang L."/>
            <person name="Zhu J."/>
            <person name="Weng Q."/>
            <person name="Mu J."/>
            <person name="Lu Y."/>
            <person name="Fan D."/>
            <person name="Liu Y."/>
            <person name="Guan J."/>
            <person name="Zhang Y."/>
            <person name="Yu S."/>
            <person name="Liu X."/>
            <person name="Zhang Y."/>
            <person name="Hong G."/>
            <person name="Han B."/>
            <person name="Choisne N."/>
            <person name="Demange N."/>
            <person name="Orjeda G."/>
            <person name="Samain S."/>
            <person name="Cattolico L."/>
            <person name="Pelletier E."/>
            <person name="Couloux A."/>
            <person name="Segurens B."/>
            <person name="Wincker P."/>
            <person name="D'Hont A."/>
            <person name="Scarpelli C."/>
            <person name="Weissenbach J."/>
            <person name="Salanoubat M."/>
            <person name="Quetier F."/>
            <person name="Yu Y."/>
            <person name="Kim H.R."/>
            <person name="Rambo T."/>
            <person name="Currie J."/>
            <person name="Collura K."/>
            <person name="Luo M."/>
            <person name="Yang T."/>
            <person name="Ammiraju J.S.S."/>
            <person name="Engler F."/>
            <person name="Soderlund C."/>
            <person name="Wing R.A."/>
            <person name="Palmer L.E."/>
            <person name="de la Bastide M."/>
            <person name="Spiegel L."/>
            <person name="Nascimento L."/>
            <person name="Zutavern T."/>
            <person name="O'Shaughnessy A."/>
            <person name="Dike S."/>
            <person name="Dedhia N."/>
            <person name="Preston R."/>
            <person name="Balija V."/>
            <person name="McCombie W.R."/>
            <person name="Chow T."/>
            <person name="Chen H."/>
            <person name="Chung M."/>
            <person name="Chen C."/>
            <person name="Shaw J."/>
            <person name="Wu H."/>
            <person name="Hsiao K."/>
            <person name="Chao Y."/>
            <person name="Chu M."/>
            <person name="Cheng C."/>
            <person name="Hour A."/>
            <person name="Lee P."/>
            <person name="Lin S."/>
            <person name="Lin Y."/>
            <person name="Liou J."/>
            <person name="Liu S."/>
            <person name="Hsing Y."/>
            <person name="Raghuvanshi S."/>
            <person name="Mohanty A."/>
            <person name="Bharti A.K."/>
            <person name="Gaur A."/>
            <person name="Gupta V."/>
            <person name="Kumar D."/>
            <person name="Ravi V."/>
            <person name="Vij S."/>
            <person name="Kapur A."/>
            <person name="Khurana P."/>
            <person name="Khurana P."/>
            <person name="Khurana J.P."/>
            <person name="Tyagi A.K."/>
            <person name="Gaikwad K."/>
            <person name="Singh A."/>
            <person name="Dalal V."/>
            <person name="Srivastava S."/>
            <person name="Dixit A."/>
            <person name="Pal A.K."/>
            <person name="Ghazi I.A."/>
            <person name="Yadav M."/>
            <person name="Pandit A."/>
            <person name="Bhargava A."/>
            <person name="Sureshbabu K."/>
            <person name="Batra K."/>
            <person name="Sharma T.R."/>
            <person name="Mohapatra T."/>
            <person name="Singh N.K."/>
            <person name="Messing J."/>
            <person name="Nelson A.B."/>
            <person name="Fuks G."/>
            <person name="Kavchok S."/>
            <person name="Keizer G."/>
            <person name="Linton E."/>
            <person name="Llaca V."/>
            <person name="Song R."/>
            <person name="Tanyolac B."/>
            <person name="Young S."/>
            <person name="Ho-Il K."/>
            <person name="Hahn J.H."/>
            <person name="Sangsakoo G."/>
            <person name="Vanavichit A."/>
            <person name="de Mattos Luiz.A.T."/>
            <person name="Zimmer P.D."/>
            <person name="Malone G."/>
            <person name="Dellagostin O."/>
            <person name="de Oliveira A.C."/>
            <person name="Bevan M."/>
            <person name="Bancroft I."/>
            <person name="Minx P."/>
            <person name="Cordum H."/>
            <person name="Wilson R."/>
            <person name="Cheng Z."/>
            <person name="Jin W."/>
            <person name="Jiang J."/>
            <person name="Leong S.A."/>
            <person name="Iwama H."/>
            <person name="Gojobori T."/>
            <person name="Itoh T."/>
            <person name="Niimura Y."/>
            <person name="Fujii Y."/>
            <person name="Habara T."/>
            <person name="Sakai H."/>
            <person name="Sato Y."/>
            <person name="Wilson G."/>
            <person name="Kumar K."/>
            <person name="McCouch S."/>
            <person name="Juretic N."/>
            <person name="Hoen D."/>
            <person name="Wright S."/>
            <person name="Bruskiewich R."/>
            <person name="Bureau T."/>
            <person name="Miyao A."/>
            <person name="Hirochika H."/>
            <person name="Nishikawa T."/>
            <person name="Kadowaki K."/>
            <person name="Sugiura M."/>
            <person name="Burr B."/>
            <person name="Sasaki T."/>
        </authorList>
    </citation>
    <scope>NUCLEOTIDE SEQUENCE [LARGE SCALE GENOMIC DNA]</scope>
    <source>
        <strain evidence="5">cv. Nipponbare</strain>
    </source>
</reference>
<keyword evidence="3" id="KW-0378">Hydrolase</keyword>
<dbReference type="GO" id="GO:0005992">
    <property type="term" value="P:trehalose biosynthetic process"/>
    <property type="evidence" value="ECO:0007669"/>
    <property type="project" value="InterPro"/>
</dbReference>
<evidence type="ECO:0000256" key="2">
    <source>
        <dbReference type="ARBA" id="ARBA00001968"/>
    </source>
</evidence>
<dbReference type="AlphaFoldDB" id="Q6ZD08"/>
<evidence type="ECO:0000256" key="1">
    <source>
        <dbReference type="ARBA" id="ARBA00000500"/>
    </source>
</evidence>
<accession>Q6ZD08</accession>
<name>Q6ZD08_ORYSJ</name>
<evidence type="ECO:0008006" key="6">
    <source>
        <dbReference type="Google" id="ProtNLM"/>
    </source>
</evidence>
<proteinExistence type="predicted"/>
<dbReference type="PANTHER" id="PTHR43768">
    <property type="entry name" value="TREHALOSE 6-PHOSPHATE PHOSPHATASE"/>
    <property type="match status" value="1"/>
</dbReference>
<protein>
    <recommendedName>
        <fullName evidence="6">Trehalose-phosphatase</fullName>
    </recommendedName>
</protein>
<dbReference type="EMBL" id="AP004553">
    <property type="protein sequence ID" value="BAD01720.1"/>
    <property type="molecule type" value="Genomic_DNA"/>
</dbReference>
<evidence type="ECO:0000313" key="5">
    <source>
        <dbReference type="Proteomes" id="UP000000763"/>
    </source>
</evidence>
<dbReference type="GO" id="GO:0004805">
    <property type="term" value="F:trehalose-phosphatase activity"/>
    <property type="evidence" value="ECO:0007669"/>
    <property type="project" value="UniProtKB-EC"/>
</dbReference>
<comment type="cofactor">
    <cofactor evidence="2">
        <name>a divalent metal cation</name>
        <dbReference type="ChEBI" id="CHEBI:60240"/>
    </cofactor>
</comment>
<reference evidence="5" key="2">
    <citation type="journal article" date="2008" name="Nucleic Acids Res.">
        <title>The rice annotation project database (RAP-DB): 2008 update.</title>
        <authorList>
            <consortium name="The rice annotation project (RAP)"/>
        </authorList>
    </citation>
    <scope>GENOME REANNOTATION</scope>
    <source>
        <strain evidence="5">cv. Nipponbare</strain>
    </source>
</reference>
<dbReference type="PANTHER" id="PTHR43768:SF3">
    <property type="entry name" value="TREHALOSE 6-PHOSPHATE PHOSPHATASE"/>
    <property type="match status" value="1"/>
</dbReference>
<dbReference type="Proteomes" id="UP000000763">
    <property type="component" value="Chromosome 8"/>
</dbReference>